<protein>
    <recommendedName>
        <fullName evidence="5">V-type proton ATPase subunit C</fullName>
    </recommendedName>
</protein>
<dbReference type="Gene3D" id="3.30.70.1180">
    <property type="entry name" value="Vacuolar atp synthase subunit c, domain 1"/>
    <property type="match status" value="1"/>
</dbReference>
<dbReference type="GO" id="GO:0000221">
    <property type="term" value="C:vacuolar proton-transporting V-type ATPase, V1 domain"/>
    <property type="evidence" value="ECO:0007669"/>
    <property type="project" value="TreeGrafter"/>
</dbReference>
<name>A0A6U3CKJ0_9EUKA</name>
<evidence type="ECO:0000256" key="2">
    <source>
        <dbReference type="ARBA" id="ARBA00022448"/>
    </source>
</evidence>
<comment type="function">
    <text evidence="5">Subunit of the V1 complex of vacuolar(H+)-ATPase (V-ATPase), a multisubunit enzyme composed of a peripheral complex (V1) that hydrolyzes ATP and a membrane integral complex (V0) that translocates protons. V-ATPase is responsible for acidifying and maintaining the pH of intracellular compartments and in some cell types, is targeted to the plasma membrane, where it is responsible for acidifying the extracellular environment. Subunit C is necessary for the assembly of the catalytic sector of the enzyme and is likely to have a specific function in its catalytic activity.</text>
</comment>
<dbReference type="EMBL" id="HBKR01031607">
    <property type="protein sequence ID" value="CAE2327711.1"/>
    <property type="molecule type" value="Transcribed_RNA"/>
</dbReference>
<evidence type="ECO:0000313" key="7">
    <source>
        <dbReference type="EMBL" id="CAE2327711.1"/>
    </source>
</evidence>
<dbReference type="GO" id="GO:0046961">
    <property type="term" value="F:proton-transporting ATPase activity, rotational mechanism"/>
    <property type="evidence" value="ECO:0007669"/>
    <property type="project" value="InterPro"/>
</dbReference>
<sequence length="384" mass="43933">MSQDTLPCFLMVAVPKRDGEYEKLHRGVNADVHPINIPQLRCGTLDDLMSLSDDLEKTEAIVEKATKRIGSVYYRFVEETQKEIKLKQVLMVGSSEAEHYVCNFRWDDSKYPLKHSCKDIAGSISKDCGEFEDTFKKQVTEFSEIEHEIQQLRKKEQGNLMLKDLSSVVKPQHFVDSEYLKTLLVVVPKHSKDDWFKSFESLMPVPDPPQPPPVVPRSSVEVAADDEFVLVTVVVLRLVENEFKQAARTKRFIVRDYTPNPDGEDSQAQLSGLSRKREEMRSDLIVWCRTTFTDVFAGWIHLKVIRLFVEAVLRFGLPANFCNALVRLMPKKEKSIRSELGSLYRHLSSSMMNENEDEDADMAAAGMGKKIYPYVSLTLDMDLD</sequence>
<dbReference type="AlphaFoldDB" id="A0A6U3CKJ0"/>
<dbReference type="CDD" id="cd14785">
    <property type="entry name" value="V-ATPase_C"/>
    <property type="match status" value="1"/>
</dbReference>
<dbReference type="Gene3D" id="3.30.70.100">
    <property type="match status" value="1"/>
</dbReference>
<accession>A0A6U3CKJ0</accession>
<dbReference type="InterPro" id="IPR036132">
    <property type="entry name" value="Vac_ATP_synth_c_sf"/>
</dbReference>
<gene>
    <name evidence="6" type="ORF">NAES01612_LOCUS20803</name>
    <name evidence="7" type="ORF">NAES01612_LOCUS20805</name>
</gene>
<evidence type="ECO:0000256" key="1">
    <source>
        <dbReference type="ARBA" id="ARBA00006138"/>
    </source>
</evidence>
<evidence type="ECO:0000256" key="3">
    <source>
        <dbReference type="ARBA" id="ARBA00022781"/>
    </source>
</evidence>
<evidence type="ECO:0000256" key="5">
    <source>
        <dbReference type="RuleBase" id="RU364010"/>
    </source>
</evidence>
<comment type="similarity">
    <text evidence="1 5">Belongs to the V-ATPase C subunit family.</text>
</comment>
<proteinExistence type="inferred from homology"/>
<keyword evidence="2 5" id="KW-0813">Transport</keyword>
<organism evidence="6">
    <name type="scientific">Paramoeba aestuarina</name>
    <dbReference type="NCBI Taxonomy" id="180227"/>
    <lineage>
        <taxon>Eukaryota</taxon>
        <taxon>Amoebozoa</taxon>
        <taxon>Discosea</taxon>
        <taxon>Flabellinia</taxon>
        <taxon>Dactylopodida</taxon>
        <taxon>Paramoebidae</taxon>
        <taxon>Paramoeba</taxon>
    </lineage>
</organism>
<dbReference type="Gene3D" id="1.20.1460.10">
    <property type="entry name" value="subunit c (vma5p) of the yeast v-atpase, domain 2"/>
    <property type="match status" value="1"/>
</dbReference>
<comment type="subunit">
    <text evidence="5">V-ATPase is a heteromultimeric enzyme composed of a peripheral catalytic V1 complex (components A to H) attached to an integral membrane V0 proton pore complex.</text>
</comment>
<keyword evidence="3 5" id="KW-0375">Hydrogen ion transport</keyword>
<dbReference type="PANTHER" id="PTHR10137:SF0">
    <property type="entry name" value="V-TYPE PROTON ATPASE SUBUNIT C"/>
    <property type="match status" value="1"/>
</dbReference>
<evidence type="ECO:0000256" key="4">
    <source>
        <dbReference type="ARBA" id="ARBA00023065"/>
    </source>
</evidence>
<keyword evidence="4 5" id="KW-0406">Ion transport</keyword>
<dbReference type="Pfam" id="PF03223">
    <property type="entry name" value="V-ATPase_C"/>
    <property type="match status" value="1"/>
</dbReference>
<dbReference type="InterPro" id="IPR004907">
    <property type="entry name" value="ATPase_V1-cplx_csu"/>
</dbReference>
<evidence type="ECO:0000313" key="6">
    <source>
        <dbReference type="EMBL" id="CAE2327709.1"/>
    </source>
</evidence>
<dbReference type="PANTHER" id="PTHR10137">
    <property type="entry name" value="V-TYPE PROTON ATPASE SUBUNIT C"/>
    <property type="match status" value="1"/>
</dbReference>
<reference evidence="6" key="1">
    <citation type="submission" date="2021-01" db="EMBL/GenBank/DDBJ databases">
        <authorList>
            <person name="Corre E."/>
            <person name="Pelletier E."/>
            <person name="Niang G."/>
            <person name="Scheremetjew M."/>
            <person name="Finn R."/>
            <person name="Kale V."/>
            <person name="Holt S."/>
            <person name="Cochrane G."/>
            <person name="Meng A."/>
            <person name="Brown T."/>
            <person name="Cohen L."/>
        </authorList>
    </citation>
    <scope>NUCLEOTIDE SEQUENCE</scope>
    <source>
        <strain evidence="6">SoJaBio B1-5/56/2</strain>
    </source>
</reference>
<dbReference type="EMBL" id="HBKR01031605">
    <property type="protein sequence ID" value="CAE2327709.1"/>
    <property type="molecule type" value="Transcribed_RNA"/>
</dbReference>
<dbReference type="SUPFAM" id="SSF118203">
    <property type="entry name" value="Vacuolar ATP synthase subunit C"/>
    <property type="match status" value="1"/>
</dbReference>